<dbReference type="EMBL" id="QEPN01000001">
    <property type="protein sequence ID" value="RDE73984.1"/>
    <property type="molecule type" value="Genomic_DNA"/>
</dbReference>
<evidence type="ECO:0000313" key="4">
    <source>
        <dbReference type="EMBL" id="RDE73984.1"/>
    </source>
</evidence>
<accession>A0A369YLE2</accession>
<dbReference type="STRING" id="1035839.GCA_000238795_01651"/>
<dbReference type="AlphaFoldDB" id="A0A369YLE2"/>
<dbReference type="InterPro" id="IPR018635">
    <property type="entry name" value="UPF0319"/>
</dbReference>
<proteinExistence type="inferred from homology"/>
<feature type="chain" id="PRO_5016686714" evidence="3">
    <location>
        <begin position="22"/>
        <end position="201"/>
    </location>
</feature>
<dbReference type="RefSeq" id="WP_111401821.1">
    <property type="nucleotide sequence ID" value="NZ_CAURJL010000016.1"/>
</dbReference>
<evidence type="ECO:0000313" key="5">
    <source>
        <dbReference type="Proteomes" id="UP000253872"/>
    </source>
</evidence>
<gene>
    <name evidence="4" type="ORF">DPV93_02165</name>
</gene>
<organism evidence="4 5">
    <name type="scientific">Haemophilus sputorum</name>
    <dbReference type="NCBI Taxonomy" id="1078480"/>
    <lineage>
        <taxon>Bacteria</taxon>
        <taxon>Pseudomonadati</taxon>
        <taxon>Pseudomonadota</taxon>
        <taxon>Gammaproteobacteria</taxon>
        <taxon>Pasteurellales</taxon>
        <taxon>Pasteurellaceae</taxon>
        <taxon>Haemophilus</taxon>
    </lineage>
</organism>
<protein>
    <submittedName>
        <fullName evidence="4">DUF2057 domain-containing protein</fullName>
    </submittedName>
</protein>
<keyword evidence="2 3" id="KW-0732">Signal</keyword>
<evidence type="ECO:0000256" key="1">
    <source>
        <dbReference type="ARBA" id="ARBA00008490"/>
    </source>
</evidence>
<dbReference type="PANTHER" id="PTHR38108:SF1">
    <property type="entry name" value="UPF0319 PROTEIN YCCT"/>
    <property type="match status" value="1"/>
</dbReference>
<comment type="caution">
    <text evidence="4">The sequence shown here is derived from an EMBL/GenBank/DDBJ whole genome shotgun (WGS) entry which is preliminary data.</text>
</comment>
<comment type="similarity">
    <text evidence="1">Belongs to the UPF0319 family.</text>
</comment>
<dbReference type="PANTHER" id="PTHR38108">
    <property type="entry name" value="UPF0319 PROTEIN YCCT"/>
    <property type="match status" value="1"/>
</dbReference>
<feature type="signal peptide" evidence="3">
    <location>
        <begin position="1"/>
        <end position="21"/>
    </location>
</feature>
<evidence type="ECO:0000256" key="3">
    <source>
        <dbReference type="SAM" id="SignalP"/>
    </source>
</evidence>
<evidence type="ECO:0000256" key="2">
    <source>
        <dbReference type="ARBA" id="ARBA00022729"/>
    </source>
</evidence>
<dbReference type="Pfam" id="PF09829">
    <property type="entry name" value="DUF2057"/>
    <property type="match status" value="1"/>
</dbReference>
<dbReference type="Proteomes" id="UP000253872">
    <property type="component" value="Unassembled WGS sequence"/>
</dbReference>
<sequence>MKLSQFAVAIGALFAVSTTWAGNLTASSNVEILAFDGLRVKMGQTPQINDEKQHQVVIAAGDIVDGNYYATNPIVLSFQGSNENIEIVAPTLRNKAAAEKFKNAPTFEIKTASGKNITFNQDFLKGEGFAPNSRVEENLAKYNAGKGVAAIPAFTNAAIEAKGQMIVSTNNIKEEELQLLFSKADKETQQRFLEWAKKNTK</sequence>
<reference evidence="4 5" key="1">
    <citation type="submission" date="2018-05" db="EMBL/GenBank/DDBJ databases">
        <title>Draft Genome Sequences for a Diverse set of 7 Haemophilus Species.</title>
        <authorList>
            <person name="Nichols M."/>
            <person name="Topaz N."/>
            <person name="Wang X."/>
            <person name="Wang X."/>
            <person name="Boxrud D."/>
        </authorList>
    </citation>
    <scope>NUCLEOTIDE SEQUENCE [LARGE SCALE GENOMIC DNA]</scope>
    <source>
        <strain evidence="4 5">C2002001239</strain>
    </source>
</reference>
<name>A0A369YLE2_9PAST</name>